<dbReference type="InterPro" id="IPR053967">
    <property type="entry name" value="LlgE_F_G-like_D1"/>
</dbReference>
<name>A0A1Y0HM46_9BACT</name>
<protein>
    <submittedName>
        <fullName evidence="8">Flagellar basal-body rod protein FlgG</fullName>
    </submittedName>
</protein>
<dbReference type="SUPFAM" id="SSF117143">
    <property type="entry name" value="Flagellar hook protein flgE"/>
    <property type="match status" value="1"/>
</dbReference>
<dbReference type="Pfam" id="PF06429">
    <property type="entry name" value="Flg_bbr_C"/>
    <property type="match status" value="1"/>
</dbReference>
<dbReference type="InterPro" id="IPR037925">
    <property type="entry name" value="FlgE/F/G-like"/>
</dbReference>
<comment type="similarity">
    <text evidence="2 4">Belongs to the flagella basal body rod proteins family.</text>
</comment>
<comment type="subcellular location">
    <subcellularLocation>
        <location evidence="1 4">Bacterial flagellum basal body</location>
    </subcellularLocation>
</comment>
<feature type="domain" description="Flagellar basal-body/hook protein C-terminal" evidence="6">
    <location>
        <begin position="216"/>
        <end position="249"/>
    </location>
</feature>
<evidence type="ECO:0000313" key="9">
    <source>
        <dbReference type="Proteomes" id="UP000196005"/>
    </source>
</evidence>
<dbReference type="InterPro" id="IPR019776">
    <property type="entry name" value="Flagellar_basal_body_rod_CS"/>
</dbReference>
<dbReference type="PANTHER" id="PTHR30435">
    <property type="entry name" value="FLAGELLAR PROTEIN"/>
    <property type="match status" value="1"/>
</dbReference>
<accession>A0A1Y0HM46</accession>
<evidence type="ECO:0000313" key="8">
    <source>
        <dbReference type="EMBL" id="ARU49187.1"/>
    </source>
</evidence>
<feature type="domain" description="Flagellar hook protein FlgE/F/G-like D1" evidence="7">
    <location>
        <begin position="105"/>
        <end position="168"/>
    </location>
</feature>
<dbReference type="GO" id="GO:0071978">
    <property type="term" value="P:bacterial-type flagellum-dependent swarming motility"/>
    <property type="evidence" value="ECO:0007669"/>
    <property type="project" value="TreeGrafter"/>
</dbReference>
<dbReference type="AlphaFoldDB" id="A0A1Y0HM46"/>
<dbReference type="InterPro" id="IPR001444">
    <property type="entry name" value="Flag_bb_rod_N"/>
</dbReference>
<keyword evidence="8" id="KW-0282">Flagellum</keyword>
<dbReference type="OrthoDB" id="9804559at2"/>
<dbReference type="GO" id="GO:0009425">
    <property type="term" value="C:bacterial-type flagellum basal body"/>
    <property type="evidence" value="ECO:0007669"/>
    <property type="project" value="UniProtKB-SubCell"/>
</dbReference>
<dbReference type="RefSeq" id="WP_087438976.1">
    <property type="nucleotide sequence ID" value="NZ_CP021416.1"/>
</dbReference>
<keyword evidence="3 4" id="KW-0975">Bacterial flagellum</keyword>
<evidence type="ECO:0000256" key="4">
    <source>
        <dbReference type="RuleBase" id="RU362116"/>
    </source>
</evidence>
<sequence length="267" mass="30060">MQNSYYGVTGAMVTQFNRLDVISNNLANLNTTAYKRDDVVVGDFKRIFQEYKDEMPLKDNTKEASKFMNASIVRVPQIVEQYTKYDQGGVKNTGNPLDFALKREDAFFMVETPNGIRLTQNGSFSINNDGVLTTKEGYPVLPSTYFQNKQYITIPEDGELRVDQSGGVYNREDQLGSLYIVQSDDVKSLLKEGNNLYKFKSTDELTQLGEGNLVTQGFLETSNINPVSEMVGLIETNRLVDMYQKVMKSHMNDLNTEAISKLASTKA</sequence>
<feature type="domain" description="Flagellar basal body rod protein N-terminal" evidence="5">
    <location>
        <begin position="10"/>
        <end position="35"/>
    </location>
</feature>
<dbReference type="PROSITE" id="PS00588">
    <property type="entry name" value="FLAGELLA_BB_ROD"/>
    <property type="match status" value="1"/>
</dbReference>
<dbReference type="Proteomes" id="UP000196005">
    <property type="component" value="Chromosome"/>
</dbReference>
<evidence type="ECO:0000256" key="3">
    <source>
        <dbReference type="ARBA" id="ARBA00023143"/>
    </source>
</evidence>
<dbReference type="NCBIfam" id="TIGR03506">
    <property type="entry name" value="FlgEFG_subfam"/>
    <property type="match status" value="1"/>
</dbReference>
<gene>
    <name evidence="8" type="ORF">Sdiek1_2028</name>
</gene>
<reference evidence="9" key="1">
    <citation type="submission" date="2017-05" db="EMBL/GenBank/DDBJ databases">
        <title>Dechlorination kinetics govern the competition between two new strains of the genus Sulfurospirillum.</title>
        <authorList>
            <person name="Buttet G.F."/>
            <person name="Murray A.M."/>
            <person name="Goris T."/>
            <person name="Burion M."/>
            <person name="Lin B."/>
            <person name="Rolle M."/>
            <person name="Maillard J."/>
        </authorList>
    </citation>
    <scope>NUCLEOTIDE SEQUENCE [LARGE SCALE GENOMIC DNA]</scope>
    <source>
        <strain evidence="9">SL2-1</strain>
    </source>
</reference>
<proteinExistence type="inferred from homology"/>
<evidence type="ECO:0000256" key="2">
    <source>
        <dbReference type="ARBA" id="ARBA00009677"/>
    </source>
</evidence>
<dbReference type="EMBL" id="CP021416">
    <property type="protein sequence ID" value="ARU49187.1"/>
    <property type="molecule type" value="Genomic_DNA"/>
</dbReference>
<dbReference type="InterPro" id="IPR010930">
    <property type="entry name" value="Flg_bb/hook_C_dom"/>
</dbReference>
<evidence type="ECO:0000259" key="7">
    <source>
        <dbReference type="Pfam" id="PF22692"/>
    </source>
</evidence>
<keyword evidence="9" id="KW-1185">Reference proteome</keyword>
<evidence type="ECO:0000259" key="6">
    <source>
        <dbReference type="Pfam" id="PF06429"/>
    </source>
</evidence>
<dbReference type="PANTHER" id="PTHR30435:SF19">
    <property type="entry name" value="FLAGELLAR BASAL-BODY ROD PROTEIN FLGG"/>
    <property type="match status" value="1"/>
</dbReference>
<dbReference type="Pfam" id="PF22692">
    <property type="entry name" value="LlgE_F_G_D1"/>
    <property type="match status" value="1"/>
</dbReference>
<keyword evidence="8" id="KW-0966">Cell projection</keyword>
<evidence type="ECO:0000259" key="5">
    <source>
        <dbReference type="Pfam" id="PF00460"/>
    </source>
</evidence>
<dbReference type="KEGG" id="suls:Sdiek1_2028"/>
<dbReference type="InterPro" id="IPR020013">
    <property type="entry name" value="Flagellar_FlgE/F/G"/>
</dbReference>
<keyword evidence="8" id="KW-0969">Cilium</keyword>
<dbReference type="Pfam" id="PF00460">
    <property type="entry name" value="Flg_bb_rod"/>
    <property type="match status" value="1"/>
</dbReference>
<evidence type="ECO:0000256" key="1">
    <source>
        <dbReference type="ARBA" id="ARBA00004117"/>
    </source>
</evidence>
<organism evidence="8 9">
    <name type="scientific">Sulfurospirillum diekertiae</name>
    <dbReference type="NCBI Taxonomy" id="1854492"/>
    <lineage>
        <taxon>Bacteria</taxon>
        <taxon>Pseudomonadati</taxon>
        <taxon>Campylobacterota</taxon>
        <taxon>Epsilonproteobacteria</taxon>
        <taxon>Campylobacterales</taxon>
        <taxon>Sulfurospirillaceae</taxon>
        <taxon>Sulfurospirillum</taxon>
    </lineage>
</organism>